<dbReference type="STRING" id="452.Lspi_2023"/>
<evidence type="ECO:0000256" key="3">
    <source>
        <dbReference type="ARBA" id="ARBA00022989"/>
    </source>
</evidence>
<sequence>MKKQTFTFLFVFLLIGFSVNAHADGAGIDSRDLLDNILYRFSNNASMWSHTILSYARYLFWSLAMISMVWTYGMMALRRADIQEFLAETVRFLVVVGFFYWLLDNGPAIATSIMDSMRRLAANASGIDAKVSPSDIVDVGFDIVSKAIDNSSVWSPAATTVGLIVAGIILIVLAMVSINMLIILITGWILTYGGIILLGFGGGRWTQDIAIQYYKTVLGIALQAFAMILIIGIGKSFVDQYYAAMSKDILLKEMFVMLVVAVVLLVLINKIPPILASIVSGGSGGGGGGLGLGGALGAAGIAGTALAGAAGAASAHSAGGLSALNAAFKAASQSMGVGDIGAMSGNSSGPKSGGLAQAMGQASKFAGSFGSHLASGAFDVAREKAGSMKASFSAKTSDTTGGKIAEAINQRVSSSSDSATSNQSSDSQNVTSMGAPEGSFSSGSEETTDEVSQFVNQKASGDNQ</sequence>
<evidence type="ECO:0000313" key="8">
    <source>
        <dbReference type="EMBL" id="KTD62173.1"/>
    </source>
</evidence>
<dbReference type="EMBL" id="LNYX01000030">
    <property type="protein sequence ID" value="KTD62173.1"/>
    <property type="molecule type" value="Genomic_DNA"/>
</dbReference>
<feature type="signal peptide" evidence="7">
    <location>
        <begin position="1"/>
        <end position="23"/>
    </location>
</feature>
<keyword evidence="2 6" id="KW-0812">Transmembrane</keyword>
<feature type="transmembrane region" description="Helical" evidence="6">
    <location>
        <begin position="220"/>
        <end position="238"/>
    </location>
</feature>
<evidence type="ECO:0000313" key="9">
    <source>
        <dbReference type="Proteomes" id="UP000054877"/>
    </source>
</evidence>
<dbReference type="OrthoDB" id="8525003at2"/>
<dbReference type="InterPro" id="IPR014150">
    <property type="entry name" value="Conjugal_tfr_TrbL"/>
</dbReference>
<feature type="compositionally biased region" description="Polar residues" evidence="5">
    <location>
        <begin position="451"/>
        <end position="464"/>
    </location>
</feature>
<dbReference type="PATRIC" id="fig|452.5.peg.2228"/>
<proteinExistence type="predicted"/>
<dbReference type="AlphaFoldDB" id="A0A0W0YZ68"/>
<evidence type="ECO:0000256" key="1">
    <source>
        <dbReference type="ARBA" id="ARBA00004141"/>
    </source>
</evidence>
<dbReference type="Pfam" id="PF04610">
    <property type="entry name" value="TrbL"/>
    <property type="match status" value="1"/>
</dbReference>
<evidence type="ECO:0000256" key="5">
    <source>
        <dbReference type="SAM" id="MobiDB-lite"/>
    </source>
</evidence>
<evidence type="ECO:0000256" key="4">
    <source>
        <dbReference type="ARBA" id="ARBA00023136"/>
    </source>
</evidence>
<feature type="transmembrane region" description="Helical" evidence="6">
    <location>
        <begin position="47"/>
        <end position="73"/>
    </location>
</feature>
<reference evidence="8 9" key="1">
    <citation type="submission" date="2015-11" db="EMBL/GenBank/DDBJ databases">
        <title>Genomic analysis of 38 Legionella species identifies large and diverse effector repertoires.</title>
        <authorList>
            <person name="Burstein D."/>
            <person name="Amaro F."/>
            <person name="Zusman T."/>
            <person name="Lifshitz Z."/>
            <person name="Cohen O."/>
            <person name="Gilbert J.A."/>
            <person name="Pupko T."/>
            <person name="Shuman H.A."/>
            <person name="Segal G."/>
        </authorList>
    </citation>
    <scope>NUCLEOTIDE SEQUENCE [LARGE SCALE GENOMIC DNA]</scope>
    <source>
        <strain evidence="8 9">Mt.St.Helens-9</strain>
    </source>
</reference>
<feature type="chain" id="PRO_5006918135" evidence="7">
    <location>
        <begin position="24"/>
        <end position="464"/>
    </location>
</feature>
<dbReference type="NCBIfam" id="TIGR02783">
    <property type="entry name" value="TrbL_P"/>
    <property type="match status" value="1"/>
</dbReference>
<keyword evidence="4 6" id="KW-0472">Membrane</keyword>
<feature type="transmembrane region" description="Helical" evidence="6">
    <location>
        <begin position="181"/>
        <end position="200"/>
    </location>
</feature>
<dbReference type="InterPro" id="IPR007688">
    <property type="entry name" value="Conjugal_tfr_TrbL/VirB6"/>
</dbReference>
<feature type="compositionally biased region" description="Low complexity" evidence="5">
    <location>
        <begin position="413"/>
        <end position="429"/>
    </location>
</feature>
<dbReference type="GO" id="GO:0016020">
    <property type="term" value="C:membrane"/>
    <property type="evidence" value="ECO:0007669"/>
    <property type="project" value="UniProtKB-SubCell"/>
</dbReference>
<feature type="transmembrane region" description="Helical" evidence="6">
    <location>
        <begin position="85"/>
        <end position="103"/>
    </location>
</feature>
<evidence type="ECO:0000256" key="2">
    <source>
        <dbReference type="ARBA" id="ARBA00022692"/>
    </source>
</evidence>
<dbReference type="RefSeq" id="WP_058483940.1">
    <property type="nucleotide sequence ID" value="NZ_CAAAII010000004.1"/>
</dbReference>
<keyword evidence="9" id="KW-1185">Reference proteome</keyword>
<comment type="caution">
    <text evidence="8">The sequence shown here is derived from an EMBL/GenBank/DDBJ whole genome shotgun (WGS) entry which is preliminary data.</text>
</comment>
<protein>
    <submittedName>
        <fullName evidence="8">Putative conjugal transfer protein TrbL</fullName>
    </submittedName>
</protein>
<feature type="transmembrane region" description="Helical" evidence="6">
    <location>
        <begin position="153"/>
        <end position="174"/>
    </location>
</feature>
<evidence type="ECO:0000256" key="7">
    <source>
        <dbReference type="SAM" id="SignalP"/>
    </source>
</evidence>
<dbReference type="GO" id="GO:0030255">
    <property type="term" value="P:protein secretion by the type IV secretion system"/>
    <property type="evidence" value="ECO:0007669"/>
    <property type="project" value="InterPro"/>
</dbReference>
<feature type="region of interest" description="Disordered" evidence="5">
    <location>
        <begin position="410"/>
        <end position="464"/>
    </location>
</feature>
<keyword evidence="3 6" id="KW-1133">Transmembrane helix</keyword>
<name>A0A0W0YZ68_LEGSP</name>
<evidence type="ECO:0000256" key="6">
    <source>
        <dbReference type="SAM" id="Phobius"/>
    </source>
</evidence>
<dbReference type="Proteomes" id="UP000054877">
    <property type="component" value="Unassembled WGS sequence"/>
</dbReference>
<comment type="subcellular location">
    <subcellularLocation>
        <location evidence="1">Membrane</location>
        <topology evidence="1">Multi-pass membrane protein</topology>
    </subcellularLocation>
</comment>
<organism evidence="8 9">
    <name type="scientific">Legionella spiritensis</name>
    <dbReference type="NCBI Taxonomy" id="452"/>
    <lineage>
        <taxon>Bacteria</taxon>
        <taxon>Pseudomonadati</taxon>
        <taxon>Pseudomonadota</taxon>
        <taxon>Gammaproteobacteria</taxon>
        <taxon>Legionellales</taxon>
        <taxon>Legionellaceae</taxon>
        <taxon>Legionella</taxon>
    </lineage>
</organism>
<gene>
    <name evidence="8" type="primary">trbL_2</name>
    <name evidence="8" type="ORF">Lspi_2023</name>
</gene>
<keyword evidence="7" id="KW-0732">Signal</keyword>
<accession>A0A0W0YZ68</accession>